<keyword evidence="3" id="KW-1185">Reference proteome</keyword>
<dbReference type="KEGG" id="stsi:A4E84_39790"/>
<evidence type="ECO:0000256" key="1">
    <source>
        <dbReference type="SAM" id="SignalP"/>
    </source>
</evidence>
<gene>
    <name evidence="2" type="ORF">A4E84_39790</name>
</gene>
<evidence type="ECO:0000313" key="2">
    <source>
        <dbReference type="EMBL" id="AMW15064.1"/>
    </source>
</evidence>
<keyword evidence="1" id="KW-0732">Signal</keyword>
<name>A0A143CCB9_9ACTN</name>
<dbReference type="Proteomes" id="UP000076096">
    <property type="component" value="Chromosome"/>
</dbReference>
<accession>A0A143CCB9</accession>
<sequence length="124" mass="13357">MTITATRKRVATALGAAAAALMLTTTTASAAGTDTIITKEPGFFHYERSCKTDYAMTLTKKKAVAAKGNDGWCEGHVWLRMYGDSWGDWAHDSTSVTRTSPNGKFKKALIKGCADCHAYTVYPG</sequence>
<dbReference type="EMBL" id="CP015098">
    <property type="protein sequence ID" value="AMW15064.1"/>
    <property type="molecule type" value="Genomic_DNA"/>
</dbReference>
<dbReference type="RefSeq" id="WP_062931192.1">
    <property type="nucleotide sequence ID" value="NZ_CP015098.1"/>
</dbReference>
<dbReference type="AlphaFoldDB" id="A0A143CCB9"/>
<protein>
    <recommendedName>
        <fullName evidence="4">Cytochrome P460 domain-containing protein</fullName>
    </recommendedName>
</protein>
<feature type="chain" id="PRO_5007507653" description="Cytochrome P460 domain-containing protein" evidence="1">
    <location>
        <begin position="31"/>
        <end position="124"/>
    </location>
</feature>
<reference evidence="3" key="1">
    <citation type="submission" date="2016-04" db="EMBL/GenBank/DDBJ databases">
        <authorList>
            <person name="Zhang B."/>
        </authorList>
    </citation>
    <scope>NUCLEOTIDE SEQUENCE [LARGE SCALE GENOMIC DNA]</scope>
    <source>
        <strain evidence="3">S10</strain>
    </source>
</reference>
<organism evidence="2 3">
    <name type="scientific">Streptomyces qaidamensis</name>
    <dbReference type="NCBI Taxonomy" id="1783515"/>
    <lineage>
        <taxon>Bacteria</taxon>
        <taxon>Bacillati</taxon>
        <taxon>Actinomycetota</taxon>
        <taxon>Actinomycetes</taxon>
        <taxon>Kitasatosporales</taxon>
        <taxon>Streptomycetaceae</taxon>
        <taxon>Streptomyces</taxon>
        <taxon>Streptomyces aurantiacus group</taxon>
    </lineage>
</organism>
<evidence type="ECO:0008006" key="4">
    <source>
        <dbReference type="Google" id="ProtNLM"/>
    </source>
</evidence>
<proteinExistence type="predicted"/>
<feature type="signal peptide" evidence="1">
    <location>
        <begin position="1"/>
        <end position="30"/>
    </location>
</feature>
<evidence type="ECO:0000313" key="3">
    <source>
        <dbReference type="Proteomes" id="UP000076096"/>
    </source>
</evidence>